<dbReference type="InterPro" id="IPR042635">
    <property type="entry name" value="MEGF10/SREC1/2-like"/>
</dbReference>
<dbReference type="PANTHER" id="PTHR24043:SF8">
    <property type="entry name" value="EGF-LIKE DOMAIN-CONTAINING PROTEIN"/>
    <property type="match status" value="1"/>
</dbReference>
<gene>
    <name evidence="6" type="ORF">PR002_g18750</name>
</gene>
<dbReference type="GO" id="GO:0005044">
    <property type="term" value="F:scavenger receptor activity"/>
    <property type="evidence" value="ECO:0007669"/>
    <property type="project" value="InterPro"/>
</dbReference>
<keyword evidence="4" id="KW-1015">Disulfide bond</keyword>
<comment type="caution">
    <text evidence="6">The sequence shown here is derived from an EMBL/GenBank/DDBJ whole genome shotgun (WGS) entry which is preliminary data.</text>
</comment>
<organism evidence="6 7">
    <name type="scientific">Phytophthora rubi</name>
    <dbReference type="NCBI Taxonomy" id="129364"/>
    <lineage>
        <taxon>Eukaryota</taxon>
        <taxon>Sar</taxon>
        <taxon>Stramenopiles</taxon>
        <taxon>Oomycota</taxon>
        <taxon>Peronosporomycetes</taxon>
        <taxon>Peronosporales</taxon>
        <taxon>Peronosporaceae</taxon>
        <taxon>Phytophthora</taxon>
    </lineage>
</organism>
<dbReference type="GO" id="GO:0007157">
    <property type="term" value="P:heterophilic cell-cell adhesion via plasma membrane cell adhesion molecules"/>
    <property type="evidence" value="ECO:0007669"/>
    <property type="project" value="TreeGrafter"/>
</dbReference>
<dbReference type="Proteomes" id="UP000435112">
    <property type="component" value="Unassembled WGS sequence"/>
</dbReference>
<keyword evidence="3" id="KW-0677">Repeat</keyword>
<dbReference type="GO" id="GO:0016020">
    <property type="term" value="C:membrane"/>
    <property type="evidence" value="ECO:0007669"/>
    <property type="project" value="InterPro"/>
</dbReference>
<proteinExistence type="predicted"/>
<dbReference type="InterPro" id="IPR001190">
    <property type="entry name" value="SRCR"/>
</dbReference>
<name>A0A6A3JYK4_9STRA</name>
<dbReference type="OrthoDB" id="100663at2759"/>
<dbReference type="InterPro" id="IPR000742">
    <property type="entry name" value="EGF"/>
</dbReference>
<protein>
    <recommendedName>
        <fullName evidence="5">SRCR domain-containing protein</fullName>
    </recommendedName>
</protein>
<dbReference type="Pfam" id="PF01414">
    <property type="entry name" value="DSL"/>
    <property type="match status" value="1"/>
</dbReference>
<dbReference type="PROSITE" id="PS50287">
    <property type="entry name" value="SRCR_2"/>
    <property type="match status" value="1"/>
</dbReference>
<dbReference type="SMART" id="SM00181">
    <property type="entry name" value="EGF"/>
    <property type="match status" value="17"/>
</dbReference>
<evidence type="ECO:0000256" key="3">
    <source>
        <dbReference type="ARBA" id="ARBA00022737"/>
    </source>
</evidence>
<evidence type="ECO:0000259" key="5">
    <source>
        <dbReference type="PROSITE" id="PS50287"/>
    </source>
</evidence>
<evidence type="ECO:0000256" key="4">
    <source>
        <dbReference type="ARBA" id="ARBA00023157"/>
    </source>
</evidence>
<evidence type="ECO:0000256" key="1">
    <source>
        <dbReference type="ARBA" id="ARBA00022473"/>
    </source>
</evidence>
<evidence type="ECO:0000256" key="2">
    <source>
        <dbReference type="ARBA" id="ARBA00022536"/>
    </source>
</evidence>
<dbReference type="GO" id="GO:0007154">
    <property type="term" value="P:cell communication"/>
    <property type="evidence" value="ECO:0007669"/>
    <property type="project" value="InterPro"/>
</dbReference>
<dbReference type="PANTHER" id="PTHR24043">
    <property type="entry name" value="SCAVENGER RECEPTOR CLASS F"/>
    <property type="match status" value="1"/>
</dbReference>
<evidence type="ECO:0000313" key="6">
    <source>
        <dbReference type="EMBL" id="KAE8998388.1"/>
    </source>
</evidence>
<evidence type="ECO:0000313" key="7">
    <source>
        <dbReference type="Proteomes" id="UP000435112"/>
    </source>
</evidence>
<accession>A0A6A3JYK4</accession>
<sequence>MVLASSYSALDDGVFGLSAATAPDTTVAASVLIVPPLMSGTAQAFGNETETKSVDELSARTQLMYNCTSTSNLWNLLEDPNVLKLEEFQQFSGVDGSSFGSSSSSTTGLRGNMTIALIEVADCFTTQSSSIGRPVVLNSFFDPAMTNTSAVYLYVENSSILGSSVNELAPSRRRVCSLMLPSIRNVQSPQGNSEPAFMKDLSCYYGCGAEGADSDKCFDYYKLTLYKCKMKFYSENEECNFGCVDKTGHPYDQPALPANKCYDCYWSLLWWCDPGFEPVDSGCCRTLDCPEIPETDTVSPTTFTYNLGADRKTIKTPSMEIYSKGDCSNPADLTSDCCRATCENCFFNLSIASMFADVDVYPTSFEVYTATEMKMVGNSNLKLKVFAPNGCLRPSAPLKSIPVFPTVSIPLGASGLFFEAGFSIEIAVEISVKPHRSSVDIGSTQILEVKAGQVNAYDFFDQLIQITTPSDLAKTGIDITVEFGATPIASVAISFVGVGKAGIKAGVPLFLRLEAAIKYPTPFAALTTLYYDPKSWFQGGNCANPHFIPWTSIGYTYQKPLTKIGSGYSQSLASGCIASAYDALMQLTTATSAVGKWTMDKLVVLQKVVMLAFNVPEIDPNFVTITVYTNGQISIKITIPPSVADKYPTQSQLEAQLYQVARTSSFAKTVSSLVGMDMVSQCSSGLWGATCSNQCTLSRCALNSVSCNSFDGSVTSCSACVPGYWGSPTCNYQCSSLHCRAGSMKCDFATGTLLSCSSCETGWWGPTCSSQCASPNCRSGSVNCDSQGNAISCSACNNDWWGPTCSYRCGLPSCAVGSVSCNPTNGAVISCSSCKTGSWGPPYCANACLSPHCSAGSASCDFYGGSLLSCSSCEIGWWGPTCGNQCVSAHCIGSISCDSQGSAITCSSCEEGWYGSTCSNQCASPHCKTGSVKCTPLGLVTSCGACETGWWGPTCSYLCTSSHCTSGSATCDARGNAISCSSCEDGWYGTTCSKPCTSTHCTAGFVKCSADYGIVSSCGACETGWWGETCGRQCSSSRCASGETCTSPHCTEGSVSCAFFQGDVIACSSCEEGWWGSTCETPCTSDHCTGSVSCDAQGGAISCSSCEEGWWGETCSNQCASPHCSAGSVSCNSDDGAVSACGSRDDGYWGSMCENRCTVPIQCESSRCEQQSGEIIECLKCEDGFYGPQCESACTVLEHCNGPRCDKEMGSTVECLQCDDGFYGSVCAYDCILPENCGSSRCEQESGADTLCLSCSVGWWGRTCSYQCSSYHCPADTVSCDSTDGTVSGCSSCEDGYWGPMCENDCDVPEHCWSSRCEQQSGDQVQCLSCGGGYWGPTCDEPCTIPENCGSATCDQHFGGAIDCLTCADGWWGSMCRQQCIATHCSGNVTCNSYSGATISCEACVDGWWDAICDNQCTSPHCAAGFVSCEADGVATSCSACENGYWGPMCESSCELQEHCKSIRCAQNTGSGLECTECEDGWEGALCDTTSTTASSSSANTGTGTSAAPQQQLTSGLTSWLQKLIAFRLLRML</sequence>
<dbReference type="InterPro" id="IPR001774">
    <property type="entry name" value="DSL"/>
</dbReference>
<keyword evidence="2" id="KW-0245">EGF-like domain</keyword>
<feature type="domain" description="SRCR" evidence="5">
    <location>
        <begin position="1037"/>
        <end position="1164"/>
    </location>
</feature>
<keyword evidence="1" id="KW-0217">Developmental protein</keyword>
<reference evidence="6 7" key="1">
    <citation type="submission" date="2018-09" db="EMBL/GenBank/DDBJ databases">
        <title>Genomic investigation of the strawberry pathogen Phytophthora fragariae indicates pathogenicity is determined by transcriptional variation in three key races.</title>
        <authorList>
            <person name="Adams T.M."/>
            <person name="Armitage A.D."/>
            <person name="Sobczyk M.K."/>
            <person name="Bates H.J."/>
            <person name="Dunwell J.M."/>
            <person name="Nellist C.F."/>
            <person name="Harrison R.J."/>
        </authorList>
    </citation>
    <scope>NUCLEOTIDE SEQUENCE [LARGE SCALE GENOMIC DNA]</scope>
    <source>
        <strain evidence="6 7">SCRP324</strain>
    </source>
</reference>
<dbReference type="EMBL" id="QXFU01001632">
    <property type="protein sequence ID" value="KAE8998388.1"/>
    <property type="molecule type" value="Genomic_DNA"/>
</dbReference>